<evidence type="ECO:0000256" key="1">
    <source>
        <dbReference type="SAM" id="MobiDB-lite"/>
    </source>
</evidence>
<gene>
    <name evidence="2" type="ORF">DFP72DRAFT_1059281</name>
</gene>
<feature type="region of interest" description="Disordered" evidence="1">
    <location>
        <begin position="159"/>
        <end position="206"/>
    </location>
</feature>
<dbReference type="EMBL" id="JACGCI010000004">
    <property type="protein sequence ID" value="KAF6764284.1"/>
    <property type="molecule type" value="Genomic_DNA"/>
</dbReference>
<name>A0A8H6MFM2_9AGAR</name>
<proteinExistence type="predicted"/>
<evidence type="ECO:0000313" key="2">
    <source>
        <dbReference type="EMBL" id="KAF6764284.1"/>
    </source>
</evidence>
<dbReference type="AlphaFoldDB" id="A0A8H6MFM2"/>
<keyword evidence="3" id="KW-1185">Reference proteome</keyword>
<evidence type="ECO:0000313" key="3">
    <source>
        <dbReference type="Proteomes" id="UP000521943"/>
    </source>
</evidence>
<accession>A0A8H6MFM2</accession>
<dbReference type="Proteomes" id="UP000521943">
    <property type="component" value="Unassembled WGS sequence"/>
</dbReference>
<protein>
    <submittedName>
        <fullName evidence="2">Uncharacterized protein</fullName>
    </submittedName>
</protein>
<organism evidence="2 3">
    <name type="scientific">Ephemerocybe angulata</name>
    <dbReference type="NCBI Taxonomy" id="980116"/>
    <lineage>
        <taxon>Eukaryota</taxon>
        <taxon>Fungi</taxon>
        <taxon>Dikarya</taxon>
        <taxon>Basidiomycota</taxon>
        <taxon>Agaricomycotina</taxon>
        <taxon>Agaricomycetes</taxon>
        <taxon>Agaricomycetidae</taxon>
        <taxon>Agaricales</taxon>
        <taxon>Agaricineae</taxon>
        <taxon>Psathyrellaceae</taxon>
        <taxon>Ephemerocybe</taxon>
    </lineage>
</organism>
<sequence>MTSELPLKIRVDIRDLVEATSVPQVKWPTLWGNLRKDFSDPETFVPGIVAYTTAWYEQLNWRLENDAFAEWTETLLSVLSKASTGAEITLEIQVQSSPSVSVPRTVWSDASNSFYLFIPHGPVSSSSITSSSLEQELGQLFIPANSDGKELDEEGWADVGEPRLSAGSVPLSTARGSKPGNDLKPAENSTCYHLSHPTKRPPSSDDSRNIFAVDLVESDFAVGVNDLLRIEPRVSYGRTGPINPTIVLAFIEGILGYKFMHASGNRFVYRLDDVLR</sequence>
<dbReference type="OrthoDB" id="4926491at2759"/>
<reference evidence="2 3" key="1">
    <citation type="submission" date="2020-07" db="EMBL/GenBank/DDBJ databases">
        <title>Comparative genomics of pyrophilous fungi reveals a link between fire events and developmental genes.</title>
        <authorList>
            <consortium name="DOE Joint Genome Institute"/>
            <person name="Steindorff A.S."/>
            <person name="Carver A."/>
            <person name="Calhoun S."/>
            <person name="Stillman K."/>
            <person name="Liu H."/>
            <person name="Lipzen A."/>
            <person name="Pangilinan J."/>
            <person name="Labutti K."/>
            <person name="Bruns T.D."/>
            <person name="Grigoriev I.V."/>
        </authorList>
    </citation>
    <scope>NUCLEOTIDE SEQUENCE [LARGE SCALE GENOMIC DNA]</scope>
    <source>
        <strain evidence="2 3">CBS 144469</strain>
    </source>
</reference>
<comment type="caution">
    <text evidence="2">The sequence shown here is derived from an EMBL/GenBank/DDBJ whole genome shotgun (WGS) entry which is preliminary data.</text>
</comment>